<feature type="domain" description="Rhodanese" evidence="1">
    <location>
        <begin position="24"/>
        <end position="100"/>
    </location>
</feature>
<dbReference type="Proteomes" id="UP000032309">
    <property type="component" value="Unassembled WGS sequence"/>
</dbReference>
<protein>
    <submittedName>
        <fullName evidence="2">Rhodanese-related sulfurtransferase</fullName>
    </submittedName>
</protein>
<dbReference type="SMART" id="SM00450">
    <property type="entry name" value="RHOD"/>
    <property type="match status" value="1"/>
</dbReference>
<keyword evidence="3" id="KW-1185">Reference proteome</keyword>
<dbReference type="RefSeq" id="WP_052562028.1">
    <property type="nucleotide sequence ID" value="NZ_BAFN01000001.1"/>
</dbReference>
<proteinExistence type="predicted"/>
<accession>A0ABQ0JTE5</accession>
<sequence>MDVKKDSYEVKDISAKQTKELIDKEKDVIVVDVRTKEKYNEVHIKGANLIPVQELEQNIHKIPKDKKVIIHCGSGNSSSKACEVLKGKGLKEAVPLEGWYS</sequence>
<dbReference type="Gene3D" id="3.40.250.10">
    <property type="entry name" value="Rhodanese-like domain"/>
    <property type="match status" value="1"/>
</dbReference>
<gene>
    <name evidence="2" type="ORF">BROSI_A0485</name>
</gene>
<dbReference type="InterPro" id="IPR050229">
    <property type="entry name" value="GlpE_sulfurtransferase"/>
</dbReference>
<evidence type="ECO:0000313" key="2">
    <source>
        <dbReference type="EMBL" id="GAN31981.1"/>
    </source>
</evidence>
<dbReference type="Pfam" id="PF00581">
    <property type="entry name" value="Rhodanese"/>
    <property type="match status" value="1"/>
</dbReference>
<dbReference type="PANTHER" id="PTHR43031">
    <property type="entry name" value="FAD-DEPENDENT OXIDOREDUCTASE"/>
    <property type="match status" value="1"/>
</dbReference>
<dbReference type="EMBL" id="BAFN01000001">
    <property type="protein sequence ID" value="GAN31981.1"/>
    <property type="molecule type" value="Genomic_DNA"/>
</dbReference>
<evidence type="ECO:0000313" key="3">
    <source>
        <dbReference type="Proteomes" id="UP000032309"/>
    </source>
</evidence>
<evidence type="ECO:0000259" key="1">
    <source>
        <dbReference type="PROSITE" id="PS50206"/>
    </source>
</evidence>
<organism evidence="2 3">
    <name type="scientific">Candidatus Brocadia sinica JPN1</name>
    <dbReference type="NCBI Taxonomy" id="1197129"/>
    <lineage>
        <taxon>Bacteria</taxon>
        <taxon>Pseudomonadati</taxon>
        <taxon>Planctomycetota</taxon>
        <taxon>Candidatus Brocadiia</taxon>
        <taxon>Candidatus Brocadiales</taxon>
        <taxon>Candidatus Brocadiaceae</taxon>
        <taxon>Candidatus Brocadia</taxon>
    </lineage>
</organism>
<dbReference type="PROSITE" id="PS50206">
    <property type="entry name" value="RHODANESE_3"/>
    <property type="match status" value="1"/>
</dbReference>
<dbReference type="InterPro" id="IPR001763">
    <property type="entry name" value="Rhodanese-like_dom"/>
</dbReference>
<dbReference type="CDD" id="cd00158">
    <property type="entry name" value="RHOD"/>
    <property type="match status" value="1"/>
</dbReference>
<name>A0ABQ0JTE5_9BACT</name>
<dbReference type="SUPFAM" id="SSF52821">
    <property type="entry name" value="Rhodanese/Cell cycle control phosphatase"/>
    <property type="match status" value="1"/>
</dbReference>
<dbReference type="InterPro" id="IPR036873">
    <property type="entry name" value="Rhodanese-like_dom_sf"/>
</dbReference>
<reference evidence="3" key="1">
    <citation type="journal article" date="2015" name="Genome Announc.">
        <title>Draft Genome Sequence of an Anaerobic Ammonium-Oxidizing Bacterium, "Candidatus Brocadia sinica".</title>
        <authorList>
            <person name="Oshiki M."/>
            <person name="Shinyako-Hata K."/>
            <person name="Satoh H."/>
            <person name="Okabe S."/>
        </authorList>
    </citation>
    <scope>NUCLEOTIDE SEQUENCE [LARGE SCALE GENOMIC DNA]</scope>
    <source>
        <strain evidence="3">JPN1</strain>
    </source>
</reference>
<comment type="caution">
    <text evidence="2">The sequence shown here is derived from an EMBL/GenBank/DDBJ whole genome shotgun (WGS) entry which is preliminary data.</text>
</comment>
<dbReference type="PANTHER" id="PTHR43031:SF1">
    <property type="entry name" value="PYRIDINE NUCLEOTIDE-DISULPHIDE OXIDOREDUCTASE"/>
    <property type="match status" value="1"/>
</dbReference>